<dbReference type="GO" id="GO:0004342">
    <property type="term" value="F:glucosamine-6-phosphate deaminase activity"/>
    <property type="evidence" value="ECO:0007669"/>
    <property type="project" value="UniProtKB-EC"/>
</dbReference>
<dbReference type="HAMAP" id="MF_01241">
    <property type="entry name" value="GlcN6P_deamin"/>
    <property type="match status" value="1"/>
</dbReference>
<dbReference type="GO" id="GO:0042802">
    <property type="term" value="F:identical protein binding"/>
    <property type="evidence" value="ECO:0007669"/>
    <property type="project" value="TreeGrafter"/>
</dbReference>
<dbReference type="EMBL" id="BARV01003396">
    <property type="protein sequence ID" value="GAI06429.1"/>
    <property type="molecule type" value="Genomic_DNA"/>
</dbReference>
<dbReference type="SUPFAM" id="SSF100950">
    <property type="entry name" value="NagB/RpiA/CoA transferase-like"/>
    <property type="match status" value="1"/>
</dbReference>
<organism evidence="6">
    <name type="scientific">marine sediment metagenome</name>
    <dbReference type="NCBI Taxonomy" id="412755"/>
    <lineage>
        <taxon>unclassified sequences</taxon>
        <taxon>metagenomes</taxon>
        <taxon>ecological metagenomes</taxon>
    </lineage>
</organism>
<name>X1MJ84_9ZZZZ</name>
<dbReference type="CDD" id="cd01399">
    <property type="entry name" value="GlcN6P_deaminase"/>
    <property type="match status" value="1"/>
</dbReference>
<dbReference type="GO" id="GO:0006046">
    <property type="term" value="P:N-acetylglucosamine catabolic process"/>
    <property type="evidence" value="ECO:0007669"/>
    <property type="project" value="TreeGrafter"/>
</dbReference>
<evidence type="ECO:0000256" key="2">
    <source>
        <dbReference type="ARBA" id="ARBA00012680"/>
    </source>
</evidence>
<dbReference type="EC" id="3.5.99.6" evidence="2"/>
<dbReference type="Pfam" id="PF01182">
    <property type="entry name" value="Glucosamine_iso"/>
    <property type="match status" value="1"/>
</dbReference>
<dbReference type="GO" id="GO:0006043">
    <property type="term" value="P:glucosamine catabolic process"/>
    <property type="evidence" value="ECO:0007669"/>
    <property type="project" value="TreeGrafter"/>
</dbReference>
<dbReference type="InterPro" id="IPR004547">
    <property type="entry name" value="Glucosamine6P_isomerase"/>
</dbReference>
<dbReference type="InterPro" id="IPR037171">
    <property type="entry name" value="NagB/RpiA_transferase-like"/>
</dbReference>
<accession>X1MJ84</accession>
<dbReference type="AlphaFoldDB" id="X1MJ84"/>
<evidence type="ECO:0000256" key="1">
    <source>
        <dbReference type="ARBA" id="ARBA00000644"/>
    </source>
</evidence>
<sequence>MPIEVFTTKDYDELSKRAAEIIADAIQNKPNSVLGLATGSTPIGCYRELVRMHREEGLDFSRVVTFNLDEYIGLPPTHPQSYRYFMNEKLFNHVNIKIENTHVPNGLSDDLQKTCKEFEEAIKKSGGIDLQLLGIGSNGHIAFNEPGSPFDSRTRVVKVSEQTIKDNARFFKSIDEVPRQAISMGTGTIMEARKIILLASGAGKADAVAKSVKGPVTEEVPASILQTHPNCTFIIDEAAASKLESI</sequence>
<comment type="caution">
    <text evidence="6">The sequence shown here is derived from an EMBL/GenBank/DDBJ whole genome shotgun (WGS) entry which is preliminary data.</text>
</comment>
<dbReference type="InterPro" id="IPR018321">
    <property type="entry name" value="Glucosamine6P_isomerase_CS"/>
</dbReference>
<dbReference type="FunFam" id="3.40.50.1360:FF:000003">
    <property type="entry name" value="Glucosamine-6-phosphate deaminase"/>
    <property type="match status" value="1"/>
</dbReference>
<feature type="domain" description="Glucosamine/galactosamine-6-phosphate isomerase" evidence="5">
    <location>
        <begin position="12"/>
        <end position="227"/>
    </location>
</feature>
<dbReference type="InterPro" id="IPR006148">
    <property type="entry name" value="Glc/Gal-6P_isomerase"/>
</dbReference>
<comment type="catalytic activity">
    <reaction evidence="1">
        <text>alpha-D-glucosamine 6-phosphate + H2O = beta-D-fructose 6-phosphate + NH4(+)</text>
        <dbReference type="Rhea" id="RHEA:12172"/>
        <dbReference type="ChEBI" id="CHEBI:15377"/>
        <dbReference type="ChEBI" id="CHEBI:28938"/>
        <dbReference type="ChEBI" id="CHEBI:57634"/>
        <dbReference type="ChEBI" id="CHEBI:75989"/>
        <dbReference type="EC" id="3.5.99.6"/>
    </reaction>
</comment>
<reference evidence="6" key="1">
    <citation type="journal article" date="2014" name="Front. Microbiol.">
        <title>High frequency of phylogenetically diverse reductive dehalogenase-homologous genes in deep subseafloor sedimentary metagenomes.</title>
        <authorList>
            <person name="Kawai M."/>
            <person name="Futagami T."/>
            <person name="Toyoda A."/>
            <person name="Takaki Y."/>
            <person name="Nishi S."/>
            <person name="Hori S."/>
            <person name="Arai W."/>
            <person name="Tsubouchi T."/>
            <person name="Morono Y."/>
            <person name="Uchiyama I."/>
            <person name="Ito T."/>
            <person name="Fujiyama A."/>
            <person name="Inagaki F."/>
            <person name="Takami H."/>
        </authorList>
    </citation>
    <scope>NUCLEOTIDE SEQUENCE</scope>
    <source>
        <strain evidence="6">Expedition CK06-06</strain>
    </source>
</reference>
<dbReference type="PANTHER" id="PTHR11280">
    <property type="entry name" value="GLUCOSAMINE-6-PHOSPHATE ISOMERASE"/>
    <property type="match status" value="1"/>
</dbReference>
<evidence type="ECO:0000256" key="4">
    <source>
        <dbReference type="ARBA" id="ARBA00023277"/>
    </source>
</evidence>
<evidence type="ECO:0000256" key="3">
    <source>
        <dbReference type="ARBA" id="ARBA00022801"/>
    </source>
</evidence>
<proteinExistence type="inferred from homology"/>
<keyword evidence="3" id="KW-0378">Hydrolase</keyword>
<dbReference type="Gene3D" id="3.40.50.1360">
    <property type="match status" value="1"/>
</dbReference>
<gene>
    <name evidence="6" type="ORF">S06H3_08146</name>
</gene>
<dbReference type="PANTHER" id="PTHR11280:SF5">
    <property type="entry name" value="GLUCOSAMINE-6-PHOSPHATE ISOMERASE"/>
    <property type="match status" value="1"/>
</dbReference>
<dbReference type="NCBIfam" id="NF001684">
    <property type="entry name" value="PRK00443.1-4"/>
    <property type="match status" value="1"/>
</dbReference>
<dbReference type="GO" id="GO:0005737">
    <property type="term" value="C:cytoplasm"/>
    <property type="evidence" value="ECO:0007669"/>
    <property type="project" value="TreeGrafter"/>
</dbReference>
<dbReference type="GO" id="GO:0005975">
    <property type="term" value="P:carbohydrate metabolic process"/>
    <property type="evidence" value="ECO:0007669"/>
    <property type="project" value="InterPro"/>
</dbReference>
<keyword evidence="4" id="KW-0119">Carbohydrate metabolism</keyword>
<dbReference type="GO" id="GO:0019262">
    <property type="term" value="P:N-acetylneuraminate catabolic process"/>
    <property type="evidence" value="ECO:0007669"/>
    <property type="project" value="TreeGrafter"/>
</dbReference>
<evidence type="ECO:0000259" key="5">
    <source>
        <dbReference type="Pfam" id="PF01182"/>
    </source>
</evidence>
<protein>
    <recommendedName>
        <fullName evidence="2">glucosamine-6-phosphate deaminase</fullName>
        <ecNumber evidence="2">3.5.99.6</ecNumber>
    </recommendedName>
</protein>
<evidence type="ECO:0000313" key="6">
    <source>
        <dbReference type="EMBL" id="GAI06429.1"/>
    </source>
</evidence>
<dbReference type="PROSITE" id="PS01161">
    <property type="entry name" value="GLC_GALNAC_ISOMERASE"/>
    <property type="match status" value="1"/>
</dbReference>
<dbReference type="NCBIfam" id="TIGR00502">
    <property type="entry name" value="nagB"/>
    <property type="match status" value="1"/>
</dbReference>